<dbReference type="SUPFAM" id="SSF52540">
    <property type="entry name" value="P-loop containing nucleoside triphosphate hydrolases"/>
    <property type="match status" value="1"/>
</dbReference>
<feature type="domain" description="Bacterial type II secretion system protein E" evidence="3">
    <location>
        <begin position="221"/>
        <end position="235"/>
    </location>
</feature>
<dbReference type="CDD" id="cd01129">
    <property type="entry name" value="PulE-GspE-like"/>
    <property type="match status" value="1"/>
</dbReference>
<protein>
    <recommendedName>
        <fullName evidence="3">Bacterial type II secretion system protein E domain-containing protein</fullName>
    </recommendedName>
</protein>
<organism evidence="4">
    <name type="scientific">marine sediment metagenome</name>
    <dbReference type="NCBI Taxonomy" id="412755"/>
    <lineage>
        <taxon>unclassified sequences</taxon>
        <taxon>metagenomes</taxon>
        <taxon>ecological metagenomes</taxon>
    </lineage>
</organism>
<dbReference type="InterPro" id="IPR027417">
    <property type="entry name" value="P-loop_NTPase"/>
</dbReference>
<dbReference type="GO" id="GO:0016887">
    <property type="term" value="F:ATP hydrolysis activity"/>
    <property type="evidence" value="ECO:0007669"/>
    <property type="project" value="TreeGrafter"/>
</dbReference>
<accession>A0A0F9HYS0</accession>
<name>A0A0F9HYS0_9ZZZZ</name>
<evidence type="ECO:0000259" key="3">
    <source>
        <dbReference type="PROSITE" id="PS00662"/>
    </source>
</evidence>
<dbReference type="FunFam" id="3.40.50.300:FF:000398">
    <property type="entry name" value="Type IV pilus assembly ATPase PilB"/>
    <property type="match status" value="1"/>
</dbReference>
<dbReference type="Gene3D" id="3.30.450.90">
    <property type="match status" value="1"/>
</dbReference>
<dbReference type="Pfam" id="PF00437">
    <property type="entry name" value="T2SSE"/>
    <property type="match status" value="1"/>
</dbReference>
<sequence>PPDGLFGMDSGTEVDASKAPVIRFVDLLLSQASKARASDIHIEPFENDLRVKYRVDGMLHEVPPPPKRLQPAIVSRIKIMAGMNIAERRLPQDGRFKIKATGREIDVRVSSLPTIYGEKIVLRILDKKAVSHDLNVLGFDPEFLIEFKRVLAQPHGIVITTGPTGCGKTTTLYSALNYLKDPKKNITTVENPVEYRLRGINQVQVRPDIDLTFAKCLRTILRQDPDIILIGEIRDKETVEIAIQAALTGHMVLSTFHTNDAAGAISRLLYMGIEPFMIVSSVNLIIAQRLIRRVCDKCKEPMKLDEYMLRQLGIDPEEAKKHTIYSAHGCNACEGTGFLGRLPIFEFLSIDDKIRRAITAGATEMEIRALGREKGGASLQESGVQKMLQGVTTATEVLEATFTEVSEL</sequence>
<reference evidence="4" key="1">
    <citation type="journal article" date="2015" name="Nature">
        <title>Complex archaea that bridge the gap between prokaryotes and eukaryotes.</title>
        <authorList>
            <person name="Spang A."/>
            <person name="Saw J.H."/>
            <person name="Jorgensen S.L."/>
            <person name="Zaremba-Niedzwiedzka K."/>
            <person name="Martijn J."/>
            <person name="Lind A.E."/>
            <person name="van Eijk R."/>
            <person name="Schleper C."/>
            <person name="Guy L."/>
            <person name="Ettema T.J."/>
        </authorList>
    </citation>
    <scope>NUCLEOTIDE SEQUENCE</scope>
</reference>
<dbReference type="PANTHER" id="PTHR30258:SF3">
    <property type="entry name" value="SLL1921 PROTEIN"/>
    <property type="match status" value="1"/>
</dbReference>
<dbReference type="EMBL" id="LAZR01013735">
    <property type="protein sequence ID" value="KKM20591.1"/>
    <property type="molecule type" value="Genomic_DNA"/>
</dbReference>
<proteinExistence type="predicted"/>
<keyword evidence="2" id="KW-0067">ATP-binding</keyword>
<dbReference type="Gene3D" id="3.40.50.300">
    <property type="entry name" value="P-loop containing nucleotide triphosphate hydrolases"/>
    <property type="match status" value="1"/>
</dbReference>
<evidence type="ECO:0000313" key="4">
    <source>
        <dbReference type="EMBL" id="KKM20591.1"/>
    </source>
</evidence>
<dbReference type="PANTHER" id="PTHR30258">
    <property type="entry name" value="TYPE II SECRETION SYSTEM PROTEIN GSPE-RELATED"/>
    <property type="match status" value="1"/>
</dbReference>
<dbReference type="PROSITE" id="PS00662">
    <property type="entry name" value="T2SP_E"/>
    <property type="match status" value="1"/>
</dbReference>
<dbReference type="AlphaFoldDB" id="A0A0F9HYS0"/>
<comment type="caution">
    <text evidence="4">The sequence shown here is derived from an EMBL/GenBank/DDBJ whole genome shotgun (WGS) entry which is preliminary data.</text>
</comment>
<evidence type="ECO:0000256" key="2">
    <source>
        <dbReference type="ARBA" id="ARBA00022840"/>
    </source>
</evidence>
<dbReference type="FunFam" id="3.30.450.90:FF:000001">
    <property type="entry name" value="Type II secretion system ATPase GspE"/>
    <property type="match status" value="1"/>
</dbReference>
<dbReference type="GO" id="GO:0005524">
    <property type="term" value="F:ATP binding"/>
    <property type="evidence" value="ECO:0007669"/>
    <property type="project" value="UniProtKB-KW"/>
</dbReference>
<dbReference type="GO" id="GO:0005886">
    <property type="term" value="C:plasma membrane"/>
    <property type="evidence" value="ECO:0007669"/>
    <property type="project" value="TreeGrafter"/>
</dbReference>
<gene>
    <name evidence="4" type="ORF">LCGC14_1643950</name>
</gene>
<keyword evidence="1" id="KW-0547">Nucleotide-binding</keyword>
<feature type="non-terminal residue" evidence="4">
    <location>
        <position position="1"/>
    </location>
</feature>
<dbReference type="InterPro" id="IPR001482">
    <property type="entry name" value="T2SS/T4SS_dom"/>
</dbReference>
<evidence type="ECO:0000256" key="1">
    <source>
        <dbReference type="ARBA" id="ARBA00022741"/>
    </source>
</evidence>